<evidence type="ECO:0000313" key="5">
    <source>
        <dbReference type="Proteomes" id="UP001205919"/>
    </source>
</evidence>
<evidence type="ECO:0000313" key="4">
    <source>
        <dbReference type="EMBL" id="MCQ4812997.1"/>
    </source>
</evidence>
<keyword evidence="5" id="KW-1185">Reference proteome</keyword>
<feature type="domain" description="HTH cro/C1-type" evidence="3">
    <location>
        <begin position="6"/>
        <end position="60"/>
    </location>
</feature>
<dbReference type="PANTHER" id="PTHR46797:SF25">
    <property type="entry name" value="TRANSCRIPTIONAL REGULATOR"/>
    <property type="match status" value="1"/>
</dbReference>
<dbReference type="InterPro" id="IPR001387">
    <property type="entry name" value="Cro/C1-type_HTH"/>
</dbReference>
<dbReference type="InterPro" id="IPR013096">
    <property type="entry name" value="Cupin_2"/>
</dbReference>
<reference evidence="4 5" key="1">
    <citation type="submission" date="2022-06" db="EMBL/GenBank/DDBJ databases">
        <title>Isolation of gut microbiota from human fecal samples.</title>
        <authorList>
            <person name="Pamer E.G."/>
            <person name="Barat B."/>
            <person name="Waligurski E."/>
            <person name="Medina S."/>
            <person name="Paddock L."/>
            <person name="Mostad J."/>
        </authorList>
    </citation>
    <scope>NUCLEOTIDE SEQUENCE [LARGE SCALE GENOMIC DNA]</scope>
    <source>
        <strain evidence="4 5">DFI.9.90</strain>
    </source>
</reference>
<comment type="caution">
    <text evidence="4">The sequence shown here is derived from an EMBL/GenBank/DDBJ whole genome shotgun (WGS) entry which is preliminary data.</text>
</comment>
<proteinExistence type="predicted"/>
<dbReference type="GO" id="GO:0005829">
    <property type="term" value="C:cytosol"/>
    <property type="evidence" value="ECO:0007669"/>
    <property type="project" value="TreeGrafter"/>
</dbReference>
<dbReference type="EMBL" id="JANFYT010000002">
    <property type="protein sequence ID" value="MCQ4812997.1"/>
    <property type="molecule type" value="Genomic_DNA"/>
</dbReference>
<evidence type="ECO:0000256" key="2">
    <source>
        <dbReference type="SAM" id="MobiDB-lite"/>
    </source>
</evidence>
<dbReference type="PROSITE" id="PS50943">
    <property type="entry name" value="HTH_CROC1"/>
    <property type="match status" value="1"/>
</dbReference>
<feature type="region of interest" description="Disordered" evidence="2">
    <location>
        <begin position="177"/>
        <end position="206"/>
    </location>
</feature>
<protein>
    <submittedName>
        <fullName evidence="4">Helix-turn-helix domain-containing protein</fullName>
    </submittedName>
</protein>
<dbReference type="Gene3D" id="1.10.260.40">
    <property type="entry name" value="lambda repressor-like DNA-binding domains"/>
    <property type="match status" value="1"/>
</dbReference>
<dbReference type="PANTHER" id="PTHR46797">
    <property type="entry name" value="HTH-TYPE TRANSCRIPTIONAL REGULATOR"/>
    <property type="match status" value="1"/>
</dbReference>
<dbReference type="Pfam" id="PF07883">
    <property type="entry name" value="Cupin_2"/>
    <property type="match status" value="1"/>
</dbReference>
<name>A0AAW5JXN9_9BACT</name>
<evidence type="ECO:0000259" key="3">
    <source>
        <dbReference type="PROSITE" id="PS50943"/>
    </source>
</evidence>
<gene>
    <name evidence="4" type="ORF">NE630_01005</name>
</gene>
<dbReference type="GO" id="GO:0003700">
    <property type="term" value="F:DNA-binding transcription factor activity"/>
    <property type="evidence" value="ECO:0007669"/>
    <property type="project" value="TreeGrafter"/>
</dbReference>
<dbReference type="RefSeq" id="WP_256181186.1">
    <property type="nucleotide sequence ID" value="NZ_JANFYT010000002.1"/>
</dbReference>
<dbReference type="CDD" id="cd00093">
    <property type="entry name" value="HTH_XRE"/>
    <property type="match status" value="1"/>
</dbReference>
<sequence length="206" mass="23623">MLSERVKKLRKANKLTLKEVADATNLSQGYLSQIETGKVEPSISVLRRLASYYKVLLVYFFDTDPVDNIVVRKNERKKIGRKGSPLIYELLQNNLNNKKMEAVIMKLAPYYKDPDGFFMSHPGEECIVVLNGTLEFFYDNNTYMLNEGDSVYYDCSKPFRLANPTNTDTEIIGFCTPPHPSTKEEMELDDIPKNQHGENTARSDHK</sequence>
<feature type="compositionally biased region" description="Basic and acidic residues" evidence="2">
    <location>
        <begin position="181"/>
        <end position="206"/>
    </location>
</feature>
<dbReference type="Gene3D" id="2.60.120.10">
    <property type="entry name" value="Jelly Rolls"/>
    <property type="match status" value="1"/>
</dbReference>
<organism evidence="4 5">
    <name type="scientific">Cloacibacillus evryensis</name>
    <dbReference type="NCBI Taxonomy" id="508460"/>
    <lineage>
        <taxon>Bacteria</taxon>
        <taxon>Thermotogati</taxon>
        <taxon>Synergistota</taxon>
        <taxon>Synergistia</taxon>
        <taxon>Synergistales</taxon>
        <taxon>Synergistaceae</taxon>
        <taxon>Cloacibacillus</taxon>
    </lineage>
</organism>
<dbReference type="AlphaFoldDB" id="A0AAW5JXN9"/>
<dbReference type="InterPro" id="IPR050807">
    <property type="entry name" value="TransReg_Diox_bact_type"/>
</dbReference>
<evidence type="ECO:0000256" key="1">
    <source>
        <dbReference type="ARBA" id="ARBA00023125"/>
    </source>
</evidence>
<dbReference type="GO" id="GO:0003677">
    <property type="term" value="F:DNA binding"/>
    <property type="evidence" value="ECO:0007669"/>
    <property type="project" value="UniProtKB-KW"/>
</dbReference>
<dbReference type="Pfam" id="PF01381">
    <property type="entry name" value="HTH_3"/>
    <property type="match status" value="1"/>
</dbReference>
<keyword evidence="1" id="KW-0238">DNA-binding</keyword>
<dbReference type="SMART" id="SM00530">
    <property type="entry name" value="HTH_XRE"/>
    <property type="match status" value="1"/>
</dbReference>
<dbReference type="InterPro" id="IPR011051">
    <property type="entry name" value="RmlC_Cupin_sf"/>
</dbReference>
<dbReference type="Proteomes" id="UP001205919">
    <property type="component" value="Unassembled WGS sequence"/>
</dbReference>
<dbReference type="InterPro" id="IPR010982">
    <property type="entry name" value="Lambda_DNA-bd_dom_sf"/>
</dbReference>
<dbReference type="SUPFAM" id="SSF47413">
    <property type="entry name" value="lambda repressor-like DNA-binding domains"/>
    <property type="match status" value="1"/>
</dbReference>
<dbReference type="SUPFAM" id="SSF51182">
    <property type="entry name" value="RmlC-like cupins"/>
    <property type="match status" value="1"/>
</dbReference>
<accession>A0AAW5JXN9</accession>
<dbReference type="InterPro" id="IPR014710">
    <property type="entry name" value="RmlC-like_jellyroll"/>
</dbReference>
<dbReference type="CDD" id="cd02209">
    <property type="entry name" value="cupin_XRE_C"/>
    <property type="match status" value="1"/>
</dbReference>